<proteinExistence type="predicted"/>
<evidence type="ECO:0000256" key="1">
    <source>
        <dbReference type="SAM" id="Phobius"/>
    </source>
</evidence>
<dbReference type="EMBL" id="MT815932">
    <property type="protein sequence ID" value="QRV11635.1"/>
    <property type="molecule type" value="Genomic_DNA"/>
</dbReference>
<protein>
    <submittedName>
        <fullName evidence="3">ORF 1</fullName>
    </submittedName>
    <submittedName>
        <fullName evidence="2">ORF1</fullName>
    </submittedName>
</protein>
<keyword evidence="1" id="KW-0472">Membrane</keyword>
<reference evidence="3" key="1">
    <citation type="submission" date="2020-07" db="EMBL/GenBank/DDBJ databases">
        <authorList>
            <person name="Hardmeier I.S."/>
            <person name="Aeberhard N."/>
            <person name="Qi W."/>
            <person name="Kraettli H."/>
            <person name="Fraefel C."/>
            <person name="Kubacki J."/>
        </authorList>
    </citation>
    <scope>NUCLEOTIDE SEQUENCE</scope>
    <source>
        <strain evidence="2">PNV1/Switzerland/2019/1</strain>
        <strain evidence="3">PPV2/Switzerland/2019/4</strain>
    </source>
</reference>
<name>A0A894JJZ5_9ADEN</name>
<keyword evidence="1" id="KW-0812">Transmembrane</keyword>
<feature type="transmembrane region" description="Helical" evidence="1">
    <location>
        <begin position="350"/>
        <end position="374"/>
    </location>
</feature>
<keyword evidence="1" id="KW-1133">Transmembrane helix</keyword>
<sequence length="390" mass="43642">MIAPLAVAFLSAVLVSYAQWTPAPQQRAVSCCHLTACSLDLPVDAAATVNWTDPETGALPECFLTGLCFANRSGLFLAAEHAEDGFYRATISENGTSETIDFYLLYLRMLCSDHLGAGAVAEMPIARPFEDMPLETLTVKAFLFDPTFLYLPPEHSSDIRSVRWYKITDEFRATKVSRVRAQGRVENVRPNWALADMTGDLAILHTSPQTLGLWLAMVHHPGGRVVFLRYNVTIPDWQQHLVTLFVQQTTDPSADRDPIDVSRSCRWNLFKLQPGGSYRLECNATSKFPSCITDLSSDRTYLLMGESRKSLEVMLLPFFPAPEDEEEEETPLFLPHTVGENPNAILESNLFVFSFFLCGILFCLVILFIFCCCVTRKIKPVLYTAPNAYA</sequence>
<dbReference type="EMBL" id="MT815927">
    <property type="protein sequence ID" value="QRV11594.1"/>
    <property type="molecule type" value="Genomic_DNA"/>
</dbReference>
<accession>A0A894JJZ5</accession>
<organism evidence="3">
    <name type="scientific">Bat mastadenovirus</name>
    <dbReference type="NCBI Taxonomy" id="740971"/>
    <lineage>
        <taxon>Viruses</taxon>
        <taxon>Varidnaviria</taxon>
        <taxon>Bamfordvirae</taxon>
        <taxon>Preplasmiviricota</taxon>
        <taxon>Polisuviricotina</taxon>
        <taxon>Pharingeaviricetes</taxon>
        <taxon>Rowavirales</taxon>
        <taxon>Adenoviridae</taxon>
        <taxon>Mastadenovirus</taxon>
        <taxon>Mastadenovirus asiensse</taxon>
    </lineage>
</organism>
<evidence type="ECO:0000313" key="3">
    <source>
        <dbReference type="EMBL" id="QRV11635.1"/>
    </source>
</evidence>
<evidence type="ECO:0000313" key="2">
    <source>
        <dbReference type="EMBL" id="QRV11594.1"/>
    </source>
</evidence>